<evidence type="ECO:0000256" key="1">
    <source>
        <dbReference type="ARBA" id="ARBA00022603"/>
    </source>
</evidence>
<evidence type="ECO:0000259" key="3">
    <source>
        <dbReference type="Pfam" id="PF00588"/>
    </source>
</evidence>
<comment type="caution">
    <text evidence="4">The sequence shown here is derived from an EMBL/GenBank/DDBJ whole genome shotgun (WGS) entry which is preliminary data.</text>
</comment>
<gene>
    <name evidence="4" type="ORF">V8G58_09590</name>
</gene>
<dbReference type="InterPro" id="IPR001537">
    <property type="entry name" value="SpoU_MeTrfase"/>
</dbReference>
<keyword evidence="5" id="KW-1185">Reference proteome</keyword>
<evidence type="ECO:0000256" key="2">
    <source>
        <dbReference type="ARBA" id="ARBA00022679"/>
    </source>
</evidence>
<dbReference type="SUPFAM" id="SSF75217">
    <property type="entry name" value="alpha/beta knot"/>
    <property type="match status" value="1"/>
</dbReference>
<accession>A0ABW7N3D8</accession>
<dbReference type="GO" id="GO:0032259">
    <property type="term" value="P:methylation"/>
    <property type="evidence" value="ECO:0007669"/>
    <property type="project" value="UniProtKB-KW"/>
</dbReference>
<dbReference type="InterPro" id="IPR029028">
    <property type="entry name" value="Alpha/beta_knot_MTases"/>
</dbReference>
<evidence type="ECO:0000313" key="5">
    <source>
        <dbReference type="Proteomes" id="UP001610100"/>
    </source>
</evidence>
<protein>
    <submittedName>
        <fullName evidence="4">TrmH family RNA methyltransferase</fullName>
    </submittedName>
</protein>
<dbReference type="GO" id="GO:0008168">
    <property type="term" value="F:methyltransferase activity"/>
    <property type="evidence" value="ECO:0007669"/>
    <property type="project" value="UniProtKB-KW"/>
</dbReference>
<dbReference type="PANTHER" id="PTHR46429:SF1">
    <property type="entry name" value="23S RRNA (GUANOSINE-2'-O-)-METHYLTRANSFERASE RLMB"/>
    <property type="match status" value="1"/>
</dbReference>
<keyword evidence="1 4" id="KW-0489">Methyltransferase</keyword>
<dbReference type="InterPro" id="IPR004441">
    <property type="entry name" value="rRNA_MeTrfase_TrmH"/>
</dbReference>
<dbReference type="RefSeq" id="WP_344741473.1">
    <property type="nucleotide sequence ID" value="NZ_BAABAY010000002.1"/>
</dbReference>
<organism evidence="4 5">
    <name type="scientific">Gaetbulibacter aestuarii</name>
    <dbReference type="NCBI Taxonomy" id="1502358"/>
    <lineage>
        <taxon>Bacteria</taxon>
        <taxon>Pseudomonadati</taxon>
        <taxon>Bacteroidota</taxon>
        <taxon>Flavobacteriia</taxon>
        <taxon>Flavobacteriales</taxon>
        <taxon>Flavobacteriaceae</taxon>
        <taxon>Gaetbulibacter</taxon>
    </lineage>
</organism>
<name>A0ABW7N3D8_9FLAO</name>
<proteinExistence type="predicted"/>
<evidence type="ECO:0000313" key="4">
    <source>
        <dbReference type="EMBL" id="MFH6772182.1"/>
    </source>
</evidence>
<reference evidence="4 5" key="1">
    <citation type="submission" date="2024-02" db="EMBL/GenBank/DDBJ databases">
        <title>A Gaetbulibacter species isolated from tidal flats and genomic insights of their niches.</title>
        <authorList>
            <person name="Ye Y."/>
        </authorList>
    </citation>
    <scope>NUCLEOTIDE SEQUENCE [LARGE SCALE GENOMIC DNA]</scope>
    <source>
        <strain evidence="4 5">KYW382</strain>
    </source>
</reference>
<feature type="domain" description="tRNA/rRNA methyltransferase SpoU type" evidence="3">
    <location>
        <begin position="18"/>
        <end position="160"/>
    </location>
</feature>
<dbReference type="Gene3D" id="3.40.1280.10">
    <property type="match status" value="1"/>
</dbReference>
<dbReference type="EMBL" id="JBAWKB010000002">
    <property type="protein sequence ID" value="MFH6772182.1"/>
    <property type="molecule type" value="Genomic_DNA"/>
</dbReference>
<keyword evidence="2" id="KW-0808">Transferase</keyword>
<dbReference type="Proteomes" id="UP001610100">
    <property type="component" value="Unassembled WGS sequence"/>
</dbReference>
<dbReference type="CDD" id="cd18082">
    <property type="entry name" value="SpoU-like_family"/>
    <property type="match status" value="1"/>
</dbReference>
<dbReference type="PANTHER" id="PTHR46429">
    <property type="entry name" value="23S RRNA (GUANOSINE-2'-O-)-METHYLTRANSFERASE RLMB"/>
    <property type="match status" value="1"/>
</dbReference>
<sequence>MKQLTHYNSKFKERRFPIVLVCDNVNNAPNIGSLFRTADAFGIEKLILCGEHIHLGRKIKKTSRATEKTVSFEMEKDINSVLLQLKNENYKLVSLEITENSSPIRKYKFAGEKPIALIVGAENEGISEEVLKLSDTVLHIDMFGLNSSMNVVQASTIALYEITSQLQNTSE</sequence>
<dbReference type="Pfam" id="PF00588">
    <property type="entry name" value="SpoU_methylase"/>
    <property type="match status" value="1"/>
</dbReference>
<dbReference type="InterPro" id="IPR029026">
    <property type="entry name" value="tRNA_m1G_MTases_N"/>
</dbReference>